<dbReference type="RefSeq" id="WP_012966074.1">
    <property type="nucleotide sequence ID" value="NC_013849.1"/>
</dbReference>
<dbReference type="Gene3D" id="3.40.600.30">
    <property type="match status" value="1"/>
</dbReference>
<evidence type="ECO:0000313" key="2">
    <source>
        <dbReference type="Proteomes" id="UP000002613"/>
    </source>
</evidence>
<gene>
    <name evidence="1" type="ordered locus">Ferp_1585</name>
</gene>
<dbReference type="AlphaFoldDB" id="D3RZ21"/>
<reference evidence="2" key="1">
    <citation type="submission" date="2010-02" db="EMBL/GenBank/DDBJ databases">
        <title>Complete sequence of Ferroglobus placidus DSM 10642.</title>
        <authorList>
            <consortium name="US DOE Joint Genome Institute"/>
            <person name="Lucas S."/>
            <person name="Copeland A."/>
            <person name="Lapidus A."/>
            <person name="Cheng J.-F."/>
            <person name="Bruce D."/>
            <person name="Goodwin L."/>
            <person name="Pitluck S."/>
            <person name="Saunders E."/>
            <person name="Brettin T."/>
            <person name="Detter J.C."/>
            <person name="Han C."/>
            <person name="Tapia R."/>
            <person name="Larimer F."/>
            <person name="Land M."/>
            <person name="Hauser L."/>
            <person name="Kyrpides N."/>
            <person name="Ivanova N."/>
            <person name="Holmes D."/>
            <person name="Lovley D."/>
            <person name="Kyrpides N."/>
            <person name="Anderson I.J."/>
            <person name="Woyke T."/>
        </authorList>
    </citation>
    <scope>NUCLEOTIDE SEQUENCE [LARGE SCALE GENOMIC DNA]</scope>
    <source>
        <strain evidence="2">DSM 10642 / AEDII12DO</strain>
    </source>
</reference>
<dbReference type="STRING" id="589924.Ferp_1585"/>
<dbReference type="KEGG" id="fpl:Ferp_1585"/>
<dbReference type="PaxDb" id="589924-Ferp_1585"/>
<dbReference type="HOGENOM" id="CLU_1331406_0_0_2"/>
<dbReference type="EMBL" id="CP001899">
    <property type="protein sequence ID" value="ADC65734.1"/>
    <property type="molecule type" value="Genomic_DNA"/>
</dbReference>
<accession>D3RZ21</accession>
<dbReference type="InterPro" id="IPR038374">
    <property type="entry name" value="ThaI_sf"/>
</dbReference>
<evidence type="ECO:0000313" key="1">
    <source>
        <dbReference type="EMBL" id="ADC65734.1"/>
    </source>
</evidence>
<dbReference type="GeneID" id="8779106"/>
<proteinExistence type="predicted"/>
<protein>
    <submittedName>
        <fullName evidence="1">Uncharacterized protein</fullName>
    </submittedName>
</protein>
<dbReference type="OrthoDB" id="376124at2157"/>
<keyword evidence="2" id="KW-1185">Reference proteome</keyword>
<dbReference type="Proteomes" id="UP000002613">
    <property type="component" value="Chromosome"/>
</dbReference>
<organism evidence="1 2">
    <name type="scientific">Ferroglobus placidus (strain DSM 10642 / AEDII12DO)</name>
    <dbReference type="NCBI Taxonomy" id="589924"/>
    <lineage>
        <taxon>Archaea</taxon>
        <taxon>Methanobacteriati</taxon>
        <taxon>Methanobacteriota</taxon>
        <taxon>Archaeoglobi</taxon>
        <taxon>Archaeoglobales</taxon>
        <taxon>Archaeoglobaceae</taxon>
        <taxon>Ferroglobus</taxon>
    </lineage>
</organism>
<sequence>MGDRENVVNERNVDPLIQLFKNNPTVLELLGKLWEALYVEGSTPDIGKRREHIIRTMLEEEFGLRVIEAPPMEREWDFSVVVGGEERRYSLKTTEKITTVKVAWNGFPSIERARKFVFKYPIMYVTGDRESKKISIYVFEVEDIETLRWEMGDNIWWIPKGGNPRGFGLNTQAIRSLIKKAEEKENFVTVNYKSVDITKIRDKYWKIWYNVLKKLVLEEG</sequence>
<reference evidence="1 2" key="2">
    <citation type="journal article" date="2011" name="Stand. Genomic Sci.">
        <title>Complete genome sequence of Ferroglobus placidus AEDII12DO.</title>
        <authorList>
            <person name="Anderson I."/>
            <person name="Risso C."/>
            <person name="Holmes D."/>
            <person name="Lucas S."/>
            <person name="Copeland A."/>
            <person name="Lapidus A."/>
            <person name="Cheng J.F."/>
            <person name="Bruce D."/>
            <person name="Goodwin L."/>
            <person name="Pitluck S."/>
            <person name="Saunders E."/>
            <person name="Brettin T."/>
            <person name="Detter J.C."/>
            <person name="Han C."/>
            <person name="Tapia R."/>
            <person name="Larimer F."/>
            <person name="Land M."/>
            <person name="Hauser L."/>
            <person name="Woyke T."/>
            <person name="Lovley D."/>
            <person name="Kyrpides N."/>
            <person name="Ivanova N."/>
        </authorList>
    </citation>
    <scope>NUCLEOTIDE SEQUENCE [LARGE SCALE GENOMIC DNA]</scope>
    <source>
        <strain evidence="2">DSM 10642 / AEDII12DO</strain>
    </source>
</reference>
<dbReference type="REBASE" id="23990">
    <property type="entry name" value="FplHORF1586P"/>
</dbReference>
<name>D3RZ21_FERPA</name>